<dbReference type="AlphaFoldDB" id="A0A3M7MF31"/>
<accession>A0A3M7MF31</accession>
<dbReference type="PANTHER" id="PTHR24148:SF73">
    <property type="entry name" value="HET DOMAIN PROTEIN (AFU_ORTHOLOGUE AFUA_8G01020)"/>
    <property type="match status" value="1"/>
</dbReference>
<gene>
    <name evidence="2" type="ORF">GMOD_00009561</name>
</gene>
<dbReference type="Pfam" id="PF26639">
    <property type="entry name" value="Het-6_barrel"/>
    <property type="match status" value="1"/>
</dbReference>
<dbReference type="EMBL" id="KE747838">
    <property type="protein sequence ID" value="RMZ73052.1"/>
    <property type="molecule type" value="Genomic_DNA"/>
</dbReference>
<dbReference type="InterPro" id="IPR010730">
    <property type="entry name" value="HET"/>
</dbReference>
<dbReference type="InterPro" id="IPR052895">
    <property type="entry name" value="HetReg/Transcr_Mod"/>
</dbReference>
<evidence type="ECO:0000313" key="3">
    <source>
        <dbReference type="Proteomes" id="UP000265663"/>
    </source>
</evidence>
<sequence length="589" mass="67151">MTRFSYERLPSSRAIRLIKFLPGPDPTCQIVAVEVEKAPPYVALSYTWGSKNLSRVIIANGAEIPITANLAEAIDAVFLFVRERSMMFWADSLCINQADVYERSRQVRLMNTIYRSAEMVAIWLGPAAYHSDLAFDKMEEWKARFDGLKQRFGGSEELAVTSISSDDPFYFGACGSEEQRALEAFRMLCRRPWWKRAWIVQEGTIANPVRTILFCGSRSIDWTYLRAALQITHHATHYQSSGIMSTDFNDSMAMRLDNFRKDREEGANIGLLRVLRLIRAYDCQDPRDKLYAALGMAMDVYEDEIVPDYTKSSSAVYSDVVRFCIDKSNGHSLDFLGEVWRSAPGTGFEHQHDRTLPSWTPDWTFQASLRPFEKVLDLDAYGGSKKAYNASGMCNGHCYIDGSQLCLQGSFLDHIVRVSSICEWNLADGGLDTERSWIPENAEKLYFSGETLMEAFNHTLVADIGRQNTQSDSHLSRGFAIDWELVGQDRNDMTAEERQRQSWMLVDTKMTTFGRRLFETRRGFIGLGPAAARVNDEIWCLLGGQVWYVLRSREESHHHEFVGECYVHGMMDGQACEDEEFSIRDIVLV</sequence>
<dbReference type="Proteomes" id="UP000265663">
    <property type="component" value="Unassembled WGS sequence"/>
</dbReference>
<protein>
    <submittedName>
        <fullName evidence="2">Heterokaryon incompatibility</fullName>
    </submittedName>
</protein>
<keyword evidence="3" id="KW-1185">Reference proteome</keyword>
<evidence type="ECO:0000313" key="2">
    <source>
        <dbReference type="EMBL" id="RMZ73052.1"/>
    </source>
</evidence>
<dbReference type="OrthoDB" id="5416609at2759"/>
<proteinExistence type="predicted"/>
<organism evidence="2 3">
    <name type="scientific">Pyrenophora seminiperda CCB06</name>
    <dbReference type="NCBI Taxonomy" id="1302712"/>
    <lineage>
        <taxon>Eukaryota</taxon>
        <taxon>Fungi</taxon>
        <taxon>Dikarya</taxon>
        <taxon>Ascomycota</taxon>
        <taxon>Pezizomycotina</taxon>
        <taxon>Dothideomycetes</taxon>
        <taxon>Pleosporomycetidae</taxon>
        <taxon>Pleosporales</taxon>
        <taxon>Pleosporineae</taxon>
        <taxon>Pleosporaceae</taxon>
        <taxon>Pyrenophora</taxon>
    </lineage>
</organism>
<evidence type="ECO:0000259" key="1">
    <source>
        <dbReference type="Pfam" id="PF06985"/>
    </source>
</evidence>
<feature type="domain" description="Heterokaryon incompatibility" evidence="1">
    <location>
        <begin position="41"/>
        <end position="202"/>
    </location>
</feature>
<dbReference type="PANTHER" id="PTHR24148">
    <property type="entry name" value="ANKYRIN REPEAT DOMAIN-CONTAINING PROTEIN 39 HOMOLOG-RELATED"/>
    <property type="match status" value="1"/>
</dbReference>
<reference evidence="2 3" key="1">
    <citation type="journal article" date="2014" name="PLoS ONE">
        <title>De novo Genome Assembly of the Fungal Plant Pathogen Pyrenophora semeniperda.</title>
        <authorList>
            <person name="Soliai M.M."/>
            <person name="Meyer S.E."/>
            <person name="Udall J.A."/>
            <person name="Elzinga D.E."/>
            <person name="Hermansen R.A."/>
            <person name="Bodily P.M."/>
            <person name="Hart A.A."/>
            <person name="Coleman C.E."/>
        </authorList>
    </citation>
    <scope>NUCLEOTIDE SEQUENCE [LARGE SCALE GENOMIC DNA]</scope>
    <source>
        <strain evidence="2 3">CCB06</strain>
        <tissue evidence="2">Mycelium</tissue>
    </source>
</reference>
<name>A0A3M7MF31_9PLEO</name>
<dbReference type="Pfam" id="PF06985">
    <property type="entry name" value="HET"/>
    <property type="match status" value="1"/>
</dbReference>